<name>A0A1Z4MYA8_9CYAN</name>
<feature type="chain" id="PRO_5013051837" evidence="1">
    <location>
        <begin position="27"/>
        <end position="133"/>
    </location>
</feature>
<reference evidence="2 3" key="1">
    <citation type="submission" date="2017-06" db="EMBL/GenBank/DDBJ databases">
        <title>Genome sequencing of cyanobaciteial culture collection at National Institute for Environmental Studies (NIES).</title>
        <authorList>
            <person name="Hirose Y."/>
            <person name="Shimura Y."/>
            <person name="Fujisawa T."/>
            <person name="Nakamura Y."/>
            <person name="Kawachi M."/>
        </authorList>
    </citation>
    <scope>NUCLEOTIDE SEQUENCE [LARGE SCALE GENOMIC DNA]</scope>
    <source>
        <strain evidence="2 3">NIES-37</strain>
    </source>
</reference>
<keyword evidence="1" id="KW-0732">Signal</keyword>
<evidence type="ECO:0000313" key="2">
    <source>
        <dbReference type="EMBL" id="BAY98448.1"/>
    </source>
</evidence>
<evidence type="ECO:0000313" key="3">
    <source>
        <dbReference type="Proteomes" id="UP000218785"/>
    </source>
</evidence>
<evidence type="ECO:0000256" key="1">
    <source>
        <dbReference type="SAM" id="SignalP"/>
    </source>
</evidence>
<gene>
    <name evidence="2" type="ORF">NIES37_23980</name>
</gene>
<sequence>MKSPPGAKIITLSTTLLLSISSLAGAQTPRIRDSQILPYILDNPNENSLVRVRCVPNYRQDGDRNRRMIRDTLLRPTQSEQTVTIEIEGSCRNVRISVPENAQFFDFPVNNSDLDNSWLTRPGSGWYWFHHQR</sequence>
<protein>
    <submittedName>
        <fullName evidence="2">Uncharacterized protein</fullName>
    </submittedName>
</protein>
<dbReference type="RefSeq" id="WP_096575852.1">
    <property type="nucleotide sequence ID" value="NZ_CAWNJS010000001.1"/>
</dbReference>
<dbReference type="Proteomes" id="UP000218785">
    <property type="component" value="Chromosome"/>
</dbReference>
<dbReference type="EMBL" id="AP018248">
    <property type="protein sequence ID" value="BAY98448.1"/>
    <property type="molecule type" value="Genomic_DNA"/>
</dbReference>
<proteinExistence type="predicted"/>
<dbReference type="KEGG" id="ttq:NIES37_23980"/>
<dbReference type="AlphaFoldDB" id="A0A1Z4MYA8"/>
<organism evidence="2 3">
    <name type="scientific">Tolypothrix tenuis PCC 7101</name>
    <dbReference type="NCBI Taxonomy" id="231146"/>
    <lineage>
        <taxon>Bacteria</taxon>
        <taxon>Bacillati</taxon>
        <taxon>Cyanobacteriota</taxon>
        <taxon>Cyanophyceae</taxon>
        <taxon>Nostocales</taxon>
        <taxon>Tolypothrichaceae</taxon>
        <taxon>Tolypothrix</taxon>
    </lineage>
</organism>
<accession>A0A1Z4MYA8</accession>
<keyword evidence="3" id="KW-1185">Reference proteome</keyword>
<feature type="signal peptide" evidence="1">
    <location>
        <begin position="1"/>
        <end position="26"/>
    </location>
</feature>